<evidence type="ECO:0000256" key="6">
    <source>
        <dbReference type="SAM" id="Phobius"/>
    </source>
</evidence>
<organism evidence="8 9">
    <name type="scientific">Nepenthes gracilis</name>
    <name type="common">Slender pitcher plant</name>
    <dbReference type="NCBI Taxonomy" id="150966"/>
    <lineage>
        <taxon>Eukaryota</taxon>
        <taxon>Viridiplantae</taxon>
        <taxon>Streptophyta</taxon>
        <taxon>Embryophyta</taxon>
        <taxon>Tracheophyta</taxon>
        <taxon>Spermatophyta</taxon>
        <taxon>Magnoliopsida</taxon>
        <taxon>eudicotyledons</taxon>
        <taxon>Gunneridae</taxon>
        <taxon>Pentapetalae</taxon>
        <taxon>Caryophyllales</taxon>
        <taxon>Nepenthaceae</taxon>
        <taxon>Nepenthes</taxon>
    </lineage>
</organism>
<comment type="similarity">
    <text evidence="2">Belongs to the glycosyltransferase 47 family.</text>
</comment>
<protein>
    <recommendedName>
        <fullName evidence="7">Exostosin GT47 domain-containing protein</fullName>
    </recommendedName>
</protein>
<evidence type="ECO:0000256" key="5">
    <source>
        <dbReference type="ARBA" id="ARBA00023034"/>
    </source>
</evidence>
<dbReference type="EMBL" id="BSYO01000026">
    <property type="protein sequence ID" value="GMH23820.1"/>
    <property type="molecule type" value="Genomic_DNA"/>
</dbReference>
<gene>
    <name evidence="8" type="ORF">Nepgr_025663</name>
</gene>
<evidence type="ECO:0000256" key="3">
    <source>
        <dbReference type="ARBA" id="ARBA00022676"/>
    </source>
</evidence>
<feature type="transmembrane region" description="Helical" evidence="6">
    <location>
        <begin position="20"/>
        <end position="39"/>
    </location>
</feature>
<dbReference type="AlphaFoldDB" id="A0AAD3Y1C3"/>
<keyword evidence="3" id="KW-0328">Glycosyltransferase</keyword>
<dbReference type="Proteomes" id="UP001279734">
    <property type="component" value="Unassembled WGS sequence"/>
</dbReference>
<evidence type="ECO:0000256" key="1">
    <source>
        <dbReference type="ARBA" id="ARBA00004323"/>
    </source>
</evidence>
<keyword evidence="3" id="KW-0808">Transferase</keyword>
<accession>A0AAD3Y1C3</accession>
<evidence type="ECO:0000256" key="2">
    <source>
        <dbReference type="ARBA" id="ARBA00010271"/>
    </source>
</evidence>
<dbReference type="InterPro" id="IPR040911">
    <property type="entry name" value="Exostosin_GT47"/>
</dbReference>
<comment type="caution">
    <text evidence="8">The sequence shown here is derived from an EMBL/GenBank/DDBJ whole genome shotgun (WGS) entry which is preliminary data.</text>
</comment>
<feature type="domain" description="Exostosin GT47" evidence="7">
    <location>
        <begin position="270"/>
        <end position="478"/>
    </location>
</feature>
<dbReference type="PANTHER" id="PTHR11062:SF77">
    <property type="entry name" value="GLYCOSYLTRANSFERASE FAMILY EXOSTOSIN PROTEIN"/>
    <property type="match status" value="1"/>
</dbReference>
<dbReference type="Pfam" id="PF03016">
    <property type="entry name" value="Exostosin_GT47"/>
    <property type="match status" value="1"/>
</dbReference>
<comment type="subcellular location">
    <subcellularLocation>
        <location evidence="1">Golgi apparatus membrane</location>
        <topology evidence="1">Single-pass type II membrane protein</topology>
    </subcellularLocation>
</comment>
<dbReference type="GO" id="GO:0000139">
    <property type="term" value="C:Golgi membrane"/>
    <property type="evidence" value="ECO:0007669"/>
    <property type="project" value="UniProtKB-SubCell"/>
</dbReference>
<proteinExistence type="inferred from homology"/>
<evidence type="ECO:0000259" key="7">
    <source>
        <dbReference type="Pfam" id="PF03016"/>
    </source>
</evidence>
<dbReference type="PANTHER" id="PTHR11062">
    <property type="entry name" value="EXOSTOSIN HEPARAN SULFATE GLYCOSYLTRANSFERASE -RELATED"/>
    <property type="match status" value="1"/>
</dbReference>
<sequence>MSLYKMDILFLRPFNSVRRMLLSVTGMVVVLIALVQFWGSPSWSYIATQSAEEEGSVFVMFSNATSLSNSDLLLASATSPSNLVEKAEREKNDVSSNNNKDANAVTIIKDTTFHNRFSKGSRDYSMINVGSWDAESNTSGLTHRSLIGRAQQVVELEPEGGSVKIIKVGRSSSDNDTLMIEKYVRKIRGQTTTISEMNLMVHHSIVSSGSLPSRSSKLDLELLNAKVQIRNAPVSRNIPDLYAPIFRNVSIFRSTEMLRMTLYEEKSPTVKKLENYLTNYVNLVKKRYHFWNRTGGADHFFVACHDWAPRITRKHMSNCIRVLCNANVAGGFSIGKDVSLPVTYIRSGNDPLRDLGGQPPSKRPILVFFAGGMHGYLRPILLQYWEDKFPDMKIFGPMSRDIEGKAVYRGYMKSSKYCICARGYEVHTPRVVESIFYECVPVIVSDNYVPPFFQILNWEAFSVFILEKDIPNLRNILLSIPEERYLEMQQRVKMAQRHFFWHKIPEKYDLFHMILHSIWFSRVSLAKP</sequence>
<evidence type="ECO:0000256" key="4">
    <source>
        <dbReference type="ARBA" id="ARBA00022968"/>
    </source>
</evidence>
<keyword evidence="6" id="KW-0812">Transmembrane</keyword>
<keyword evidence="5" id="KW-0333">Golgi apparatus</keyword>
<keyword evidence="9" id="KW-1185">Reference proteome</keyword>
<evidence type="ECO:0000313" key="8">
    <source>
        <dbReference type="EMBL" id="GMH23820.1"/>
    </source>
</evidence>
<reference evidence="8" key="1">
    <citation type="submission" date="2023-05" db="EMBL/GenBank/DDBJ databases">
        <title>Nepenthes gracilis genome sequencing.</title>
        <authorList>
            <person name="Fukushima K."/>
        </authorList>
    </citation>
    <scope>NUCLEOTIDE SEQUENCE</scope>
    <source>
        <strain evidence="8">SING2019-196</strain>
    </source>
</reference>
<evidence type="ECO:0000313" key="9">
    <source>
        <dbReference type="Proteomes" id="UP001279734"/>
    </source>
</evidence>
<keyword evidence="6" id="KW-0472">Membrane</keyword>
<dbReference type="GO" id="GO:0016757">
    <property type="term" value="F:glycosyltransferase activity"/>
    <property type="evidence" value="ECO:0007669"/>
    <property type="project" value="UniProtKB-KW"/>
</dbReference>
<dbReference type="InterPro" id="IPR004263">
    <property type="entry name" value="Exostosin"/>
</dbReference>
<keyword evidence="6" id="KW-1133">Transmembrane helix</keyword>
<name>A0AAD3Y1C3_NEPGR</name>
<keyword evidence="4" id="KW-0735">Signal-anchor</keyword>